<accession>A0AAV7LUS0</accession>
<feature type="region of interest" description="Disordered" evidence="1">
    <location>
        <begin position="40"/>
        <end position="76"/>
    </location>
</feature>
<dbReference type="Proteomes" id="UP001066276">
    <property type="component" value="Chromosome 11"/>
</dbReference>
<evidence type="ECO:0000313" key="3">
    <source>
        <dbReference type="Proteomes" id="UP001066276"/>
    </source>
</evidence>
<evidence type="ECO:0008006" key="4">
    <source>
        <dbReference type="Google" id="ProtNLM"/>
    </source>
</evidence>
<organism evidence="2 3">
    <name type="scientific">Pleurodeles waltl</name>
    <name type="common">Iberian ribbed newt</name>
    <dbReference type="NCBI Taxonomy" id="8319"/>
    <lineage>
        <taxon>Eukaryota</taxon>
        <taxon>Metazoa</taxon>
        <taxon>Chordata</taxon>
        <taxon>Craniata</taxon>
        <taxon>Vertebrata</taxon>
        <taxon>Euteleostomi</taxon>
        <taxon>Amphibia</taxon>
        <taxon>Batrachia</taxon>
        <taxon>Caudata</taxon>
        <taxon>Salamandroidea</taxon>
        <taxon>Salamandridae</taxon>
        <taxon>Pleurodelinae</taxon>
        <taxon>Pleurodeles</taxon>
    </lineage>
</organism>
<sequence>MSPPCPGRTVTDAAPRTFARVRAETALLLLALSWRAFGAARSPQTSAGDPPHSRGRGGTPRNRGAGVAVAASSRPR</sequence>
<dbReference type="AlphaFoldDB" id="A0AAV7LUS0"/>
<gene>
    <name evidence="2" type="ORF">NDU88_006393</name>
</gene>
<name>A0AAV7LUS0_PLEWA</name>
<protein>
    <recommendedName>
        <fullName evidence="4">Secreted protein</fullName>
    </recommendedName>
</protein>
<evidence type="ECO:0000313" key="2">
    <source>
        <dbReference type="EMBL" id="KAJ1093288.1"/>
    </source>
</evidence>
<reference evidence="2" key="1">
    <citation type="journal article" date="2022" name="bioRxiv">
        <title>Sequencing and chromosome-scale assembly of the giantPleurodeles waltlgenome.</title>
        <authorList>
            <person name="Brown T."/>
            <person name="Elewa A."/>
            <person name="Iarovenko S."/>
            <person name="Subramanian E."/>
            <person name="Araus A.J."/>
            <person name="Petzold A."/>
            <person name="Susuki M."/>
            <person name="Suzuki K.-i.T."/>
            <person name="Hayashi T."/>
            <person name="Toyoda A."/>
            <person name="Oliveira C."/>
            <person name="Osipova E."/>
            <person name="Leigh N.D."/>
            <person name="Simon A."/>
            <person name="Yun M.H."/>
        </authorList>
    </citation>
    <scope>NUCLEOTIDE SEQUENCE</scope>
    <source>
        <strain evidence="2">20211129_DDA</strain>
        <tissue evidence="2">Liver</tissue>
    </source>
</reference>
<dbReference type="EMBL" id="JANPWB010000015">
    <property type="protein sequence ID" value="KAJ1093288.1"/>
    <property type="molecule type" value="Genomic_DNA"/>
</dbReference>
<comment type="caution">
    <text evidence="2">The sequence shown here is derived from an EMBL/GenBank/DDBJ whole genome shotgun (WGS) entry which is preliminary data.</text>
</comment>
<evidence type="ECO:0000256" key="1">
    <source>
        <dbReference type="SAM" id="MobiDB-lite"/>
    </source>
</evidence>
<proteinExistence type="predicted"/>
<keyword evidence="3" id="KW-1185">Reference proteome</keyword>